<keyword evidence="3" id="KW-1185">Reference proteome</keyword>
<organism evidence="2 3">
    <name type="scientific">Phaeosphaeria nodorum (strain SN15 / ATCC MYA-4574 / FGSC 10173)</name>
    <name type="common">Glume blotch fungus</name>
    <name type="synonym">Parastagonospora nodorum</name>
    <dbReference type="NCBI Taxonomy" id="321614"/>
    <lineage>
        <taxon>Eukaryota</taxon>
        <taxon>Fungi</taxon>
        <taxon>Dikarya</taxon>
        <taxon>Ascomycota</taxon>
        <taxon>Pezizomycotina</taxon>
        <taxon>Dothideomycetes</taxon>
        <taxon>Pleosporomycetidae</taxon>
        <taxon>Pleosporales</taxon>
        <taxon>Pleosporineae</taxon>
        <taxon>Phaeosphaeriaceae</taxon>
        <taxon>Parastagonospora</taxon>
    </lineage>
</organism>
<dbReference type="RefSeq" id="XP_001795528.1">
    <property type="nucleotide sequence ID" value="XM_001795476.1"/>
</dbReference>
<dbReference type="GO" id="GO:0004672">
    <property type="term" value="F:protein kinase activity"/>
    <property type="evidence" value="ECO:0007669"/>
    <property type="project" value="InterPro"/>
</dbReference>
<reference evidence="3" key="1">
    <citation type="journal article" date="2021" name="BMC Genomics">
        <title>Chromosome-level genome assembly and manually-curated proteome of model necrotroph Parastagonospora nodorum Sn15 reveals a genome-wide trove of candidate effector homologs, and redundancy of virulence-related functions within an accessory chromosome.</title>
        <authorList>
            <person name="Bertazzoni S."/>
            <person name="Jones D.A.B."/>
            <person name="Phan H.T."/>
            <person name="Tan K.-C."/>
            <person name="Hane J.K."/>
        </authorList>
    </citation>
    <scope>NUCLEOTIDE SEQUENCE [LARGE SCALE GENOMIC DNA]</scope>
    <source>
        <strain evidence="3">SN15 / ATCC MYA-4574 / FGSC 10173)</strain>
    </source>
</reference>
<dbReference type="SUPFAM" id="SSF56112">
    <property type="entry name" value="Protein kinase-like (PK-like)"/>
    <property type="match status" value="1"/>
</dbReference>
<accession>A0A7U2FFL4</accession>
<dbReference type="InterPro" id="IPR001245">
    <property type="entry name" value="Ser-Thr/Tyr_kinase_cat_dom"/>
</dbReference>
<dbReference type="Pfam" id="PF07714">
    <property type="entry name" value="PK_Tyr_Ser-Thr"/>
    <property type="match status" value="1"/>
</dbReference>
<gene>
    <name evidence="2" type="ORF">JI435_051180</name>
</gene>
<feature type="domain" description="Protein kinase" evidence="1">
    <location>
        <begin position="162"/>
        <end position="325"/>
    </location>
</feature>
<evidence type="ECO:0000259" key="1">
    <source>
        <dbReference type="PROSITE" id="PS50011"/>
    </source>
</evidence>
<dbReference type="InterPro" id="IPR011009">
    <property type="entry name" value="Kinase-like_dom_sf"/>
</dbReference>
<dbReference type="AlphaFoldDB" id="A0A7U2FFL4"/>
<dbReference type="Gene3D" id="1.10.510.10">
    <property type="entry name" value="Transferase(Phosphotransferase) domain 1"/>
    <property type="match status" value="1"/>
</dbReference>
<evidence type="ECO:0000313" key="2">
    <source>
        <dbReference type="EMBL" id="QRD02140.1"/>
    </source>
</evidence>
<dbReference type="InterPro" id="IPR000719">
    <property type="entry name" value="Prot_kinase_dom"/>
</dbReference>
<sequence>MPNFLPDLPQDRTMRTLYVREIINSRCENYSFGETSMAFLPYFYISEIAHDLIIDQIVSTDMSGHGLSREDSNVLKHMLQTKAVRSFAIYLYCGMSWDALVELLKAIKHSDDALPLITRPTDMSVEYFERFKKDQYLFLAPLFFEGRFDLELNEKTPIPISFSEEDCLGTGAEGQVYEATIDPDHAKIPDLIEPFALKKITREGTALHEMAVLGILATSPVAAHPHVAKVHAGFTFDGNSYVIAEKVYCDLDKFMRKNREGAQSDLTREWFLHQLRGLANAFATIHTAVPGYRVHHGDLRIDSILVRERNSRDARSYVYTLVIND</sequence>
<dbReference type="KEGG" id="pno:SNOG_05118"/>
<proteinExistence type="predicted"/>
<protein>
    <recommendedName>
        <fullName evidence="1">Protein kinase domain-containing protein</fullName>
    </recommendedName>
</protein>
<dbReference type="Proteomes" id="UP000663193">
    <property type="component" value="Chromosome 13"/>
</dbReference>
<dbReference type="GO" id="GO:0005524">
    <property type="term" value="F:ATP binding"/>
    <property type="evidence" value="ECO:0007669"/>
    <property type="project" value="InterPro"/>
</dbReference>
<evidence type="ECO:0000313" key="3">
    <source>
        <dbReference type="Proteomes" id="UP000663193"/>
    </source>
</evidence>
<dbReference type="EMBL" id="CP069035">
    <property type="protein sequence ID" value="QRD02140.1"/>
    <property type="molecule type" value="Genomic_DNA"/>
</dbReference>
<name>A0A7U2FFL4_PHANO</name>
<dbReference type="VEuPathDB" id="FungiDB:JI435_051180"/>
<dbReference type="PROSITE" id="PS50011">
    <property type="entry name" value="PROTEIN_KINASE_DOM"/>
    <property type="match status" value="1"/>
</dbReference>